<reference evidence="2 3" key="1">
    <citation type="submission" date="2019-03" db="EMBL/GenBank/DDBJ databases">
        <title>Genomic Encyclopedia of Archaeal and Bacterial Type Strains, Phase II (KMG-II): from individual species to whole genera.</title>
        <authorList>
            <person name="Goeker M."/>
        </authorList>
    </citation>
    <scope>NUCLEOTIDE SEQUENCE [LARGE SCALE GENOMIC DNA]</scope>
    <source>
        <strain evidence="2 3">RL-C</strain>
    </source>
</reference>
<keyword evidence="3" id="KW-1185">Reference proteome</keyword>
<dbReference type="GO" id="GO:0003723">
    <property type="term" value="F:RNA binding"/>
    <property type="evidence" value="ECO:0007669"/>
    <property type="project" value="UniProtKB-KW"/>
</dbReference>
<dbReference type="Proteomes" id="UP000294830">
    <property type="component" value="Unassembled WGS sequence"/>
</dbReference>
<protein>
    <submittedName>
        <fullName evidence="2">Ribosome-associated protein</fullName>
    </submittedName>
</protein>
<dbReference type="AlphaFoldDB" id="A0A4R2ESR2"/>
<keyword evidence="1" id="KW-0694">RNA-binding</keyword>
<name>A0A4R2ESR2_9BACT</name>
<evidence type="ECO:0000313" key="3">
    <source>
        <dbReference type="Proteomes" id="UP000294830"/>
    </source>
</evidence>
<organism evidence="2 3">
    <name type="scientific">Acetobacteroides hydrogenigenes</name>
    <dbReference type="NCBI Taxonomy" id="979970"/>
    <lineage>
        <taxon>Bacteria</taxon>
        <taxon>Pseudomonadati</taxon>
        <taxon>Bacteroidota</taxon>
        <taxon>Bacteroidia</taxon>
        <taxon>Bacteroidales</taxon>
        <taxon>Rikenellaceae</taxon>
        <taxon>Acetobacteroides</taxon>
    </lineage>
</organism>
<dbReference type="Pfam" id="PF13275">
    <property type="entry name" value="S4_2"/>
    <property type="match status" value="1"/>
</dbReference>
<gene>
    <name evidence="2" type="ORF">CLV25_103197</name>
</gene>
<dbReference type="SUPFAM" id="SSF55174">
    <property type="entry name" value="Alpha-L RNA-binding motif"/>
    <property type="match status" value="1"/>
</dbReference>
<dbReference type="EMBL" id="SLWB01000003">
    <property type="protein sequence ID" value="TCN70676.1"/>
    <property type="molecule type" value="Genomic_DNA"/>
</dbReference>
<sequence>MGGLFFLSRLNMKKIEFALTKGDYIQLSQLIKAVNIAANGAEAGVMVDDGIVKLNGAVESRKRAKIRVGDVVEILDYTIYVE</sequence>
<evidence type="ECO:0000256" key="1">
    <source>
        <dbReference type="PROSITE-ProRule" id="PRU00182"/>
    </source>
</evidence>
<dbReference type="Gene3D" id="3.10.290.10">
    <property type="entry name" value="RNA-binding S4 domain"/>
    <property type="match status" value="1"/>
</dbReference>
<proteinExistence type="predicted"/>
<evidence type="ECO:0000313" key="2">
    <source>
        <dbReference type="EMBL" id="TCN70676.1"/>
    </source>
</evidence>
<dbReference type="InterPro" id="IPR036986">
    <property type="entry name" value="S4_RNA-bd_sf"/>
</dbReference>
<dbReference type="PROSITE" id="PS50889">
    <property type="entry name" value="S4"/>
    <property type="match status" value="1"/>
</dbReference>
<comment type="caution">
    <text evidence="2">The sequence shown here is derived from an EMBL/GenBank/DDBJ whole genome shotgun (WGS) entry which is preliminary data.</text>
</comment>
<accession>A0A4R2ESR2</accession>